<protein>
    <submittedName>
        <fullName evidence="1">Uncharacterized protein</fullName>
    </submittedName>
</protein>
<gene>
    <name evidence="1" type="ORF">KS407_06470</name>
</gene>
<accession>A0ABS6JRA0</accession>
<dbReference type="RefSeq" id="WP_088076246.1">
    <property type="nucleotide sequence ID" value="NZ_JAHQCR010000030.1"/>
</dbReference>
<keyword evidence="2" id="KW-1185">Reference proteome</keyword>
<dbReference type="Proteomes" id="UP000790580">
    <property type="component" value="Unassembled WGS sequence"/>
</dbReference>
<comment type="caution">
    <text evidence="1">The sequence shown here is derived from an EMBL/GenBank/DDBJ whole genome shotgun (WGS) entry which is preliminary data.</text>
</comment>
<evidence type="ECO:0000313" key="2">
    <source>
        <dbReference type="Proteomes" id="UP000790580"/>
    </source>
</evidence>
<proteinExistence type="predicted"/>
<sequence>MERKQSFFLIDFEKVKQEKQAHIERSLFDLYTHFFEYMEQHTNIREKVRAKKLFSHKTKIDILDIETDNVIGAHFEHWFAFDYITVVGSRMFDLFVREKKGDLTKSMLDLSGFFMLMSLEPVQIDEVTGSTVVYNSYFSSTSDTAKFFLFSPEVTAGDLVFMRVLNVGSVKKVIGPAFSIMKQRESEVLQEVMLLKQSKNYRTKMKENGIDYLRYKKGKDKNT</sequence>
<dbReference type="EMBL" id="JAHQCR010000030">
    <property type="protein sequence ID" value="MBU9721088.1"/>
    <property type="molecule type" value="Genomic_DNA"/>
</dbReference>
<evidence type="ECO:0000313" key="1">
    <source>
        <dbReference type="EMBL" id="MBU9721088.1"/>
    </source>
</evidence>
<reference evidence="1 2" key="1">
    <citation type="submission" date="2021-06" db="EMBL/GenBank/DDBJ databases">
        <title>Bacillus sp. RD4P76, an endophyte from a halophyte.</title>
        <authorList>
            <person name="Sun J.-Q."/>
        </authorList>
    </citation>
    <scope>NUCLEOTIDE SEQUENCE [LARGE SCALE GENOMIC DNA]</scope>
    <source>
        <strain evidence="1 2">JCM 17098</strain>
    </source>
</reference>
<organism evidence="1 2">
    <name type="scientific">Evansella alkalicola</name>
    <dbReference type="NCBI Taxonomy" id="745819"/>
    <lineage>
        <taxon>Bacteria</taxon>
        <taxon>Bacillati</taxon>
        <taxon>Bacillota</taxon>
        <taxon>Bacilli</taxon>
        <taxon>Bacillales</taxon>
        <taxon>Bacillaceae</taxon>
        <taxon>Evansella</taxon>
    </lineage>
</organism>
<name>A0ABS6JRA0_9BACI</name>